<dbReference type="InterPro" id="IPR024704">
    <property type="entry name" value="SMC"/>
</dbReference>
<dbReference type="InterPro" id="IPR028468">
    <property type="entry name" value="Smc1_ABC"/>
</dbReference>
<dbReference type="Pfam" id="PF06470">
    <property type="entry name" value="SMC_hinge"/>
    <property type="match status" value="1"/>
</dbReference>
<evidence type="ECO:0000259" key="13">
    <source>
        <dbReference type="SMART" id="SM00968"/>
    </source>
</evidence>
<name>A0ABC9BLJ4_9POAL</name>
<dbReference type="AlphaFoldDB" id="A0ABC9BLJ4"/>
<dbReference type="CDD" id="cd03275">
    <property type="entry name" value="ABC_SMC1_euk"/>
    <property type="match status" value="1"/>
</dbReference>
<dbReference type="GO" id="GO:0051276">
    <property type="term" value="P:chromosome organization"/>
    <property type="evidence" value="ECO:0007669"/>
    <property type="project" value="UniProtKB-ARBA"/>
</dbReference>
<protein>
    <recommendedName>
        <fullName evidence="11">Structural maintenance of chromosomes protein</fullName>
    </recommendedName>
</protein>
<evidence type="ECO:0000256" key="10">
    <source>
        <dbReference type="ARBA" id="ARBA00023306"/>
    </source>
</evidence>
<evidence type="ECO:0000256" key="1">
    <source>
        <dbReference type="ARBA" id="ARBA00004123"/>
    </source>
</evidence>
<accession>A0ABC9BLJ4</accession>
<keyword evidence="4" id="KW-0158">Chromosome</keyword>
<evidence type="ECO:0000256" key="12">
    <source>
        <dbReference type="SAM" id="Coils"/>
    </source>
</evidence>
<dbReference type="GO" id="GO:0051321">
    <property type="term" value="P:meiotic cell cycle"/>
    <property type="evidence" value="ECO:0007669"/>
    <property type="project" value="UniProtKB-KW"/>
</dbReference>
<reference evidence="14" key="1">
    <citation type="submission" date="2024-10" db="EMBL/GenBank/DDBJ databases">
        <authorList>
            <person name="Ryan C."/>
        </authorList>
    </citation>
    <scope>NUCLEOTIDE SEQUENCE [LARGE SCALE GENOMIC DNA]</scope>
</reference>
<feature type="coiled-coil region" evidence="12">
    <location>
        <begin position="172"/>
        <end position="206"/>
    </location>
</feature>
<keyword evidence="10" id="KW-0131">Cell cycle</keyword>
<sequence>MATDGRSSANRGRCAGRIHRLEVENFKSYKGLQTIGPFSDFTAMIGPNGAGKSNLLDAISFVLGVRCAHLRGARLRDLIYAANDGDKEAQGRRASVRLVYRQQPYQEELHFIRTVTGAGGSEYRIDGRIVTWDDYNAKLKSLGILVKARNFLIFQGDVESIACKNPKELTALLEQISGSDELKREYDELEEQKVRAEEKSALIYHEKRTIAMDRKQMKAQKVEAENYLSLQQDLKLLKTQHSLWQLYTIEKDREKLEAELAEDSQSLQQVQQENPSLEHELTAKWKEQSSFLKEVTLCKRSIAKKKLELDRKEPELLQFEESISWLKSKIKRCSKHIDEKKSDYKTHVEKIQKLQSDLVGITGAIEELNEKGRDKSGKLQFADNQLQEYHRLKEDAGMKTSKMRHEKDVIEKKLNADVEAKRNLIENRGQLSSHNNEILSQESELNTKVTNILHSITKGEDDIARLREELNQIAEERQYSVSRYKKFKQMMDDIDAQLKELKDDKHESERDPRLSETVRRLKQLFPGVHGRLTNLCKLPQQKYNVAVTVAMGKFMDAVVVEDENTGKECIEYLRRQRLPPQMFIPLQSVHVKPIIEKLRTLGGSAQLVFDVIQVNNRAFEKAVLYAVGNTLICDNLNEAKTLSWSGERYKVVTIDGTLLTKSGTMTGGASGRMEVRSNKWDDSKIESLKKDKTELEAEMSKLGSPRELQKKEIAASEKMTGLEKSLCYLNAQQNNLREKLLKLASERSNIIEEISRLEPQVRELTTHVTGKEKEVSKLEEQINEIVDKVFRDFNISVGVKNIREYEERHLKDAQKLQDRKLSLSNQMLNLKSQLEYEEMFDMQSPIVKLSETHQCLEKELKGLQERESASKAEVRQILEQIEQLNAEAGGANWKSKSAECEMVIVGLEEQNSSFAATLAKLDCQVKLKEGQLRQLKARQWEIREISELEQLNLPTVDNIIDTGSSSEEPVLDYSQLGKIYLQHMQPSERDKHDAEFKQKIGARVAKIERAAPNLKALDQYKALQRKEKEVTEKFEAARKEQKDISEKYNSVKQRRYGMFMKAFDHISKGIDGIYKELTKGHTAHPLGGTAYLNLENEDDPFLHGIKYTAMPPTKRFRDIKLLSGGEKTVAALALLFAIQSFRPSPFFILDEVDAALDNSNVAKVAGFIRSKSCKRVSEEQDSDGECGFQSIVISLKDNFYDKAEALVGVYRDSSLSCSRTLTFDMTKFGEA</sequence>
<evidence type="ECO:0000256" key="11">
    <source>
        <dbReference type="PIRNR" id="PIRNR005719"/>
    </source>
</evidence>
<feature type="coiled-coil region" evidence="12">
    <location>
        <begin position="1013"/>
        <end position="1040"/>
    </location>
</feature>
<feature type="coiled-coil region" evidence="12">
    <location>
        <begin position="813"/>
        <end position="887"/>
    </location>
</feature>
<dbReference type="SMART" id="SM00968">
    <property type="entry name" value="SMC_hinge"/>
    <property type="match status" value="1"/>
</dbReference>
<dbReference type="Gene3D" id="3.40.50.300">
    <property type="entry name" value="P-loop containing nucleotide triphosphate hydrolases"/>
    <property type="match status" value="2"/>
</dbReference>
<evidence type="ECO:0000256" key="7">
    <source>
        <dbReference type="ARBA" id="ARBA00023054"/>
    </source>
</evidence>
<evidence type="ECO:0000313" key="15">
    <source>
        <dbReference type="Proteomes" id="UP001497457"/>
    </source>
</evidence>
<dbReference type="Gene3D" id="1.20.1060.20">
    <property type="match status" value="1"/>
</dbReference>
<keyword evidence="8 11" id="KW-0539">Nucleus</keyword>
<comment type="subcellular location">
    <subcellularLocation>
        <location evidence="2">Chromosome</location>
    </subcellularLocation>
    <subcellularLocation>
        <location evidence="1 11">Nucleus</location>
    </subcellularLocation>
</comment>
<dbReference type="InterPro" id="IPR036277">
    <property type="entry name" value="SMC_hinge_sf"/>
</dbReference>
<dbReference type="SUPFAM" id="SSF75553">
    <property type="entry name" value="Smc hinge domain"/>
    <property type="match status" value="1"/>
</dbReference>
<evidence type="ECO:0000256" key="6">
    <source>
        <dbReference type="ARBA" id="ARBA00022776"/>
    </source>
</evidence>
<dbReference type="PANTHER" id="PTHR18937:SF12">
    <property type="entry name" value="STRUCTURAL MAINTENANCE OF CHROMOSOMES PROTEIN"/>
    <property type="match status" value="1"/>
</dbReference>
<evidence type="ECO:0000256" key="5">
    <source>
        <dbReference type="ARBA" id="ARBA00022618"/>
    </source>
</evidence>
<keyword evidence="5" id="KW-0132">Cell division</keyword>
<dbReference type="GO" id="GO:0051301">
    <property type="term" value="P:cell division"/>
    <property type="evidence" value="ECO:0007669"/>
    <property type="project" value="UniProtKB-KW"/>
</dbReference>
<dbReference type="Proteomes" id="UP001497457">
    <property type="component" value="Chromosome 26rd"/>
</dbReference>
<evidence type="ECO:0000256" key="8">
    <source>
        <dbReference type="ARBA" id="ARBA00023242"/>
    </source>
</evidence>
<keyword evidence="9" id="KW-0469">Meiosis</keyword>
<keyword evidence="7 12" id="KW-0175">Coiled coil</keyword>
<evidence type="ECO:0000256" key="3">
    <source>
        <dbReference type="ARBA" id="ARBA00005597"/>
    </source>
</evidence>
<dbReference type="PIRSF" id="PIRSF005719">
    <property type="entry name" value="SMC"/>
    <property type="match status" value="1"/>
</dbReference>
<evidence type="ECO:0000256" key="2">
    <source>
        <dbReference type="ARBA" id="ARBA00004286"/>
    </source>
</evidence>
<dbReference type="Gene3D" id="3.30.70.1620">
    <property type="match status" value="1"/>
</dbReference>
<feature type="coiled-coil region" evidence="12">
    <location>
        <begin position="761"/>
        <end position="788"/>
    </location>
</feature>
<feature type="domain" description="SMC hinge" evidence="13">
    <location>
        <begin position="526"/>
        <end position="643"/>
    </location>
</feature>
<evidence type="ECO:0000256" key="9">
    <source>
        <dbReference type="ARBA" id="ARBA00023254"/>
    </source>
</evidence>
<feature type="coiled-coil region" evidence="12">
    <location>
        <begin position="456"/>
        <end position="511"/>
    </location>
</feature>
<dbReference type="EMBL" id="OZ075136">
    <property type="protein sequence ID" value="CAL5001681.1"/>
    <property type="molecule type" value="Genomic_DNA"/>
</dbReference>
<organism evidence="14 15">
    <name type="scientific">Urochloa decumbens</name>
    <dbReference type="NCBI Taxonomy" id="240449"/>
    <lineage>
        <taxon>Eukaryota</taxon>
        <taxon>Viridiplantae</taxon>
        <taxon>Streptophyta</taxon>
        <taxon>Embryophyta</taxon>
        <taxon>Tracheophyta</taxon>
        <taxon>Spermatophyta</taxon>
        <taxon>Magnoliopsida</taxon>
        <taxon>Liliopsida</taxon>
        <taxon>Poales</taxon>
        <taxon>Poaceae</taxon>
        <taxon>PACMAD clade</taxon>
        <taxon>Panicoideae</taxon>
        <taxon>Panicodae</taxon>
        <taxon>Paniceae</taxon>
        <taxon>Melinidinae</taxon>
        <taxon>Urochloa</taxon>
    </lineage>
</organism>
<dbReference type="PANTHER" id="PTHR18937">
    <property type="entry name" value="STRUCTURAL MAINTENANCE OF CHROMOSOMES SMC FAMILY MEMBER"/>
    <property type="match status" value="1"/>
</dbReference>
<dbReference type="InterPro" id="IPR003395">
    <property type="entry name" value="RecF/RecN/SMC_N"/>
</dbReference>
<dbReference type="InterPro" id="IPR010935">
    <property type="entry name" value="SMC_hinge"/>
</dbReference>
<dbReference type="GO" id="GO:0005634">
    <property type="term" value="C:nucleus"/>
    <property type="evidence" value="ECO:0007669"/>
    <property type="project" value="UniProtKB-SubCell"/>
</dbReference>
<keyword evidence="15" id="KW-1185">Reference proteome</keyword>
<feature type="coiled-coil region" evidence="12">
    <location>
        <begin position="253"/>
        <end position="280"/>
    </location>
</feature>
<evidence type="ECO:0000256" key="4">
    <source>
        <dbReference type="ARBA" id="ARBA00022454"/>
    </source>
</evidence>
<evidence type="ECO:0000313" key="14">
    <source>
        <dbReference type="EMBL" id="CAL5001681.1"/>
    </source>
</evidence>
<dbReference type="GO" id="GO:0005694">
    <property type="term" value="C:chromosome"/>
    <property type="evidence" value="ECO:0007669"/>
    <property type="project" value="UniProtKB-SubCell"/>
</dbReference>
<gene>
    <name evidence="14" type="ORF">URODEC1_LOCUS65538</name>
</gene>
<dbReference type="InterPro" id="IPR027417">
    <property type="entry name" value="P-loop_NTPase"/>
</dbReference>
<keyword evidence="6" id="KW-0498">Mitosis</keyword>
<feature type="coiled-coil region" evidence="12">
    <location>
        <begin position="337"/>
        <end position="371"/>
    </location>
</feature>
<dbReference type="Pfam" id="PF02463">
    <property type="entry name" value="SMC_N"/>
    <property type="match status" value="1"/>
</dbReference>
<proteinExistence type="inferred from homology"/>
<comment type="similarity">
    <text evidence="3">Belongs to the SMC family. SMC1 subfamily.</text>
</comment>
<dbReference type="SUPFAM" id="SSF52540">
    <property type="entry name" value="P-loop containing nucleoside triphosphate hydrolases"/>
    <property type="match status" value="1"/>
</dbReference>